<accession>A0A0D0BVC6</accession>
<dbReference type="HOGENOM" id="CLU_2905668_0_0_1"/>
<dbReference type="Proteomes" id="UP000054485">
    <property type="component" value="Unassembled WGS sequence"/>
</dbReference>
<dbReference type="InParanoid" id="A0A0D0BVC6"/>
<gene>
    <name evidence="1" type="ORF">CY34DRAFT_345622</name>
</gene>
<organism evidence="1 2">
    <name type="scientific">Suillus luteus UH-Slu-Lm8-n1</name>
    <dbReference type="NCBI Taxonomy" id="930992"/>
    <lineage>
        <taxon>Eukaryota</taxon>
        <taxon>Fungi</taxon>
        <taxon>Dikarya</taxon>
        <taxon>Basidiomycota</taxon>
        <taxon>Agaricomycotina</taxon>
        <taxon>Agaricomycetes</taxon>
        <taxon>Agaricomycetidae</taxon>
        <taxon>Boletales</taxon>
        <taxon>Suillineae</taxon>
        <taxon>Suillaceae</taxon>
        <taxon>Suillus</taxon>
    </lineage>
</organism>
<reference evidence="1 2" key="1">
    <citation type="submission" date="2014-04" db="EMBL/GenBank/DDBJ databases">
        <authorList>
            <consortium name="DOE Joint Genome Institute"/>
            <person name="Kuo A."/>
            <person name="Ruytinx J."/>
            <person name="Rineau F."/>
            <person name="Colpaert J."/>
            <person name="Kohler A."/>
            <person name="Nagy L.G."/>
            <person name="Floudas D."/>
            <person name="Copeland A."/>
            <person name="Barry K.W."/>
            <person name="Cichocki N."/>
            <person name="Veneault-Fourrey C."/>
            <person name="LaButti K."/>
            <person name="Lindquist E.A."/>
            <person name="Lipzen A."/>
            <person name="Lundell T."/>
            <person name="Morin E."/>
            <person name="Murat C."/>
            <person name="Sun H."/>
            <person name="Tunlid A."/>
            <person name="Henrissat B."/>
            <person name="Grigoriev I.V."/>
            <person name="Hibbett D.S."/>
            <person name="Martin F."/>
            <person name="Nordberg H.P."/>
            <person name="Cantor M.N."/>
            <person name="Hua S.X."/>
        </authorList>
    </citation>
    <scope>NUCLEOTIDE SEQUENCE [LARGE SCALE GENOMIC DNA]</scope>
    <source>
        <strain evidence="1 2">UH-Slu-Lm8-n1</strain>
    </source>
</reference>
<protein>
    <submittedName>
        <fullName evidence="1">Uncharacterized protein</fullName>
    </submittedName>
</protein>
<dbReference type="AlphaFoldDB" id="A0A0D0BVC6"/>
<name>A0A0D0BVC6_9AGAM</name>
<dbReference type="EMBL" id="KN835153">
    <property type="protein sequence ID" value="KIK46938.1"/>
    <property type="molecule type" value="Genomic_DNA"/>
</dbReference>
<proteinExistence type="predicted"/>
<evidence type="ECO:0000313" key="1">
    <source>
        <dbReference type="EMBL" id="KIK46938.1"/>
    </source>
</evidence>
<sequence>MAVVYLLRCHDEKYKMAWCMLFRYEAKHAIRRDQSLIFAGMYIQNCRQERQASRVNPTLGRS</sequence>
<evidence type="ECO:0000313" key="2">
    <source>
        <dbReference type="Proteomes" id="UP000054485"/>
    </source>
</evidence>
<reference evidence="2" key="2">
    <citation type="submission" date="2015-01" db="EMBL/GenBank/DDBJ databases">
        <title>Evolutionary Origins and Diversification of the Mycorrhizal Mutualists.</title>
        <authorList>
            <consortium name="DOE Joint Genome Institute"/>
            <consortium name="Mycorrhizal Genomics Consortium"/>
            <person name="Kohler A."/>
            <person name="Kuo A."/>
            <person name="Nagy L.G."/>
            <person name="Floudas D."/>
            <person name="Copeland A."/>
            <person name="Barry K.W."/>
            <person name="Cichocki N."/>
            <person name="Veneault-Fourrey C."/>
            <person name="LaButti K."/>
            <person name="Lindquist E.A."/>
            <person name="Lipzen A."/>
            <person name="Lundell T."/>
            <person name="Morin E."/>
            <person name="Murat C."/>
            <person name="Riley R."/>
            <person name="Ohm R."/>
            <person name="Sun H."/>
            <person name="Tunlid A."/>
            <person name="Henrissat B."/>
            <person name="Grigoriev I.V."/>
            <person name="Hibbett D.S."/>
            <person name="Martin F."/>
        </authorList>
    </citation>
    <scope>NUCLEOTIDE SEQUENCE [LARGE SCALE GENOMIC DNA]</scope>
    <source>
        <strain evidence="2">UH-Slu-Lm8-n1</strain>
    </source>
</reference>
<keyword evidence="2" id="KW-1185">Reference proteome</keyword>